<feature type="signal peptide" evidence="4">
    <location>
        <begin position="1"/>
        <end position="20"/>
    </location>
</feature>
<keyword evidence="3 4" id="KW-0732">Signal</keyword>
<proteinExistence type="predicted"/>
<evidence type="ECO:0000313" key="8">
    <source>
        <dbReference type="Proteomes" id="UP000318081"/>
    </source>
</evidence>
<evidence type="ECO:0000256" key="2">
    <source>
        <dbReference type="ARBA" id="ARBA00022525"/>
    </source>
</evidence>
<evidence type="ECO:0000259" key="5">
    <source>
        <dbReference type="Pfam" id="PF07589"/>
    </source>
</evidence>
<protein>
    <recommendedName>
        <fullName evidence="9">PEP-CTERM protein-sorting domain-containing protein</fullName>
    </recommendedName>
</protein>
<feature type="domain" description="Ice-binding protein C-terminal" evidence="5">
    <location>
        <begin position="220"/>
        <end position="243"/>
    </location>
</feature>
<dbReference type="Proteomes" id="UP000318081">
    <property type="component" value="Chromosome"/>
</dbReference>
<dbReference type="Pfam" id="PF07589">
    <property type="entry name" value="PEP-CTERM"/>
    <property type="match status" value="1"/>
</dbReference>
<dbReference type="Pfam" id="PF24517">
    <property type="entry name" value="CBM96"/>
    <property type="match status" value="1"/>
</dbReference>
<dbReference type="EMBL" id="CP036432">
    <property type="protein sequence ID" value="QDV83738.1"/>
    <property type="molecule type" value="Genomic_DNA"/>
</dbReference>
<dbReference type="NCBIfam" id="NF033679">
    <property type="entry name" value="DNRLRE_dom"/>
    <property type="match status" value="1"/>
</dbReference>
<keyword evidence="8" id="KW-1185">Reference proteome</keyword>
<reference evidence="7 8" key="1">
    <citation type="submission" date="2019-02" db="EMBL/GenBank/DDBJ databases">
        <title>Deep-cultivation of Planctomycetes and their phenomic and genomic characterization uncovers novel biology.</title>
        <authorList>
            <person name="Wiegand S."/>
            <person name="Jogler M."/>
            <person name="Boedeker C."/>
            <person name="Pinto D."/>
            <person name="Vollmers J."/>
            <person name="Rivas-Marin E."/>
            <person name="Kohn T."/>
            <person name="Peeters S.H."/>
            <person name="Heuer A."/>
            <person name="Rast P."/>
            <person name="Oberbeckmann S."/>
            <person name="Bunk B."/>
            <person name="Jeske O."/>
            <person name="Meyerdierks A."/>
            <person name="Storesund J.E."/>
            <person name="Kallscheuer N."/>
            <person name="Luecker S."/>
            <person name="Lage O.M."/>
            <person name="Pohl T."/>
            <person name="Merkel B.J."/>
            <person name="Hornburger P."/>
            <person name="Mueller R.-W."/>
            <person name="Bruemmer F."/>
            <person name="Labrenz M."/>
            <person name="Spormann A.M."/>
            <person name="Op den Camp H."/>
            <person name="Overmann J."/>
            <person name="Amann R."/>
            <person name="Jetten M.S.M."/>
            <person name="Mascher T."/>
            <person name="Medema M.H."/>
            <person name="Devos D.P."/>
            <person name="Kaster A.-K."/>
            <person name="Ovreas L."/>
            <person name="Rohde M."/>
            <person name="Galperin M.Y."/>
            <person name="Jogler C."/>
        </authorList>
    </citation>
    <scope>NUCLEOTIDE SEQUENCE [LARGE SCALE GENOMIC DNA]</scope>
    <source>
        <strain evidence="7 8">TBK1r</strain>
    </source>
</reference>
<evidence type="ECO:0000256" key="3">
    <source>
        <dbReference type="ARBA" id="ARBA00022729"/>
    </source>
</evidence>
<dbReference type="InterPro" id="IPR055372">
    <property type="entry name" value="CBM96"/>
</dbReference>
<keyword evidence="2" id="KW-0964">Secreted</keyword>
<comment type="subcellular location">
    <subcellularLocation>
        <location evidence="1">Secreted</location>
    </subcellularLocation>
</comment>
<organism evidence="7 8">
    <name type="scientific">Stieleria magnilauensis</name>
    <dbReference type="NCBI Taxonomy" id="2527963"/>
    <lineage>
        <taxon>Bacteria</taxon>
        <taxon>Pseudomonadati</taxon>
        <taxon>Planctomycetota</taxon>
        <taxon>Planctomycetia</taxon>
        <taxon>Pirellulales</taxon>
        <taxon>Pirellulaceae</taxon>
        <taxon>Stieleria</taxon>
    </lineage>
</organism>
<evidence type="ECO:0008006" key="9">
    <source>
        <dbReference type="Google" id="ProtNLM"/>
    </source>
</evidence>
<gene>
    <name evidence="7" type="ORF">TBK1r_26800</name>
</gene>
<evidence type="ECO:0000256" key="4">
    <source>
        <dbReference type="SAM" id="SignalP"/>
    </source>
</evidence>
<feature type="chain" id="PRO_5046797796" description="PEP-CTERM protein-sorting domain-containing protein" evidence="4">
    <location>
        <begin position="21"/>
        <end position="243"/>
    </location>
</feature>
<evidence type="ECO:0000259" key="6">
    <source>
        <dbReference type="Pfam" id="PF24517"/>
    </source>
</evidence>
<accession>A0ABX5XP05</accession>
<evidence type="ECO:0000256" key="1">
    <source>
        <dbReference type="ARBA" id="ARBA00004613"/>
    </source>
</evidence>
<feature type="domain" description="Carbohydrate-binding module family 96" evidence="6">
    <location>
        <begin position="25"/>
        <end position="110"/>
    </location>
</feature>
<dbReference type="RefSeq" id="WP_145222541.1">
    <property type="nucleotide sequence ID" value="NZ_CP036432.1"/>
</dbReference>
<dbReference type="InterPro" id="IPR013424">
    <property type="entry name" value="Ice-binding_C"/>
</dbReference>
<evidence type="ECO:0000313" key="7">
    <source>
        <dbReference type="EMBL" id="QDV83738.1"/>
    </source>
</evidence>
<name>A0ABX5XP05_9BACT</name>
<sequence>MRIVLFFVVAFFASSALVNAATVVVLNPSQDNSIYENSPGNSNGSGDFFFAGQNASPSPRRALIQFDLTAIPTDAVITGASLSLFASQVASSTAYDVSLYRLESAWGESTSDANGGEGAGIAAATGDATWTNTFFNDQFWTTPGGDFVADASATTTVSTTGAYTWSSPSMVSEIQGWVDGSVANFGWIAIGNEAVASSAKRFNSRSNGSNNPALTVEFTAVPEPSSACLLGALGLGLLVRRRR</sequence>
<dbReference type="NCBIfam" id="TIGR02595">
    <property type="entry name" value="PEP_CTERM"/>
    <property type="match status" value="1"/>
</dbReference>